<dbReference type="InterPro" id="IPR003607">
    <property type="entry name" value="HD/PDEase_dom"/>
</dbReference>
<name>A0A250K3D1_9BACT</name>
<evidence type="ECO:0000259" key="4">
    <source>
        <dbReference type="Pfam" id="PF21447"/>
    </source>
</evidence>
<proteinExistence type="predicted"/>
<dbReference type="SUPFAM" id="SSF53067">
    <property type="entry name" value="Actin-like ATPase domain"/>
    <property type="match status" value="2"/>
</dbReference>
<keyword evidence="6" id="KW-1185">Reference proteome</keyword>
<accession>A0A250K3D1</accession>
<gene>
    <name evidence="5" type="ORF">MYMAC_006056</name>
</gene>
<feature type="region of interest" description="Disordered" evidence="2">
    <location>
        <begin position="1"/>
        <end position="36"/>
    </location>
</feature>
<feature type="domain" description="Ppx/GppA phosphatase N-terminal" evidence="3">
    <location>
        <begin position="58"/>
        <end position="329"/>
    </location>
</feature>
<evidence type="ECO:0000256" key="1">
    <source>
        <dbReference type="ARBA" id="ARBA00022801"/>
    </source>
</evidence>
<dbReference type="PIRSF" id="PIRSF001267">
    <property type="entry name" value="Pyrophosphatase_GppA_Ppx"/>
    <property type="match status" value="1"/>
</dbReference>
<evidence type="ECO:0000256" key="2">
    <source>
        <dbReference type="SAM" id="MobiDB-lite"/>
    </source>
</evidence>
<dbReference type="PANTHER" id="PTHR30005">
    <property type="entry name" value="EXOPOLYPHOSPHATASE"/>
    <property type="match status" value="1"/>
</dbReference>
<dbReference type="Gene3D" id="3.30.420.40">
    <property type="match status" value="1"/>
</dbReference>
<keyword evidence="1" id="KW-0378">Hydrolase</keyword>
<dbReference type="Gene3D" id="3.30.420.150">
    <property type="entry name" value="Exopolyphosphatase. Domain 2"/>
    <property type="match status" value="1"/>
</dbReference>
<dbReference type="CDD" id="cd24006">
    <property type="entry name" value="ASKHA_NBD_PPX_GppA"/>
    <property type="match status" value="1"/>
</dbReference>
<evidence type="ECO:0000259" key="3">
    <source>
        <dbReference type="Pfam" id="PF02541"/>
    </source>
</evidence>
<dbReference type="Pfam" id="PF02541">
    <property type="entry name" value="Ppx-GppA"/>
    <property type="match status" value="1"/>
</dbReference>
<dbReference type="InterPro" id="IPR050273">
    <property type="entry name" value="GppA/Ppx_hydrolase"/>
</dbReference>
<dbReference type="Pfam" id="PF21447">
    <property type="entry name" value="Ppx-GppA_III"/>
    <property type="match status" value="1"/>
</dbReference>
<reference evidence="5 6" key="1">
    <citation type="submission" date="2017-06" db="EMBL/GenBank/DDBJ databases">
        <title>Sequencing and comparative analysis of myxobacterial genomes.</title>
        <authorList>
            <person name="Rupp O."/>
            <person name="Goesmann A."/>
            <person name="Sogaard-Andersen L."/>
        </authorList>
    </citation>
    <scope>NUCLEOTIDE SEQUENCE [LARGE SCALE GENOMIC DNA]</scope>
    <source>
        <strain evidence="5 6">DSM 14697</strain>
    </source>
</reference>
<dbReference type="EMBL" id="CP022203">
    <property type="protein sequence ID" value="ATB50400.1"/>
    <property type="molecule type" value="Genomic_DNA"/>
</dbReference>
<dbReference type="PANTHER" id="PTHR30005:SF0">
    <property type="entry name" value="RETROGRADE REGULATION PROTEIN 2"/>
    <property type="match status" value="1"/>
</dbReference>
<dbReference type="InterPro" id="IPR043129">
    <property type="entry name" value="ATPase_NBD"/>
</dbReference>
<dbReference type="SUPFAM" id="SSF109604">
    <property type="entry name" value="HD-domain/PDEase-like"/>
    <property type="match status" value="1"/>
</dbReference>
<dbReference type="InterPro" id="IPR003695">
    <property type="entry name" value="Ppx_GppA_N"/>
</dbReference>
<sequence length="533" mass="59213">MVKRGTGLSMRFPLRLPPGPRTLRPETHMPPRRPPQPVLAAIDVGTNAVRLELARPDADGALETMHQERDAIRPGEGVFATGSMPEETAERLLATLRRYSALCRRHKAQVRAVATSALREAKNSAEIVRRVREEAGLNLEVVSGKEEARLICLGVLHRKPPHTRSLLIDIGGGSTEVATATGEKPDNLWSLALGSVRLTEVFDASRTVPPKQLRLMRSFVTDVLQKTLPPTVPNVPRVALGSSGTISAVVSFAAAESSGNATVRQLTQTVDTLAQMPPERRRKRFDPRRADIIVSGAVILEAVAKYLGVESVSVVNRGLRDGILVDLLYKQDEHRDDHSLADAAFAMGKRFFFDEKHARQVARLSLALFDNLAALHQLPLSVRPYLEVAALLHDVGHAVSYERHHKHTYYLIRHADLPGLADREREIVARIARYHRRSPPELAHSGMAGLNPTEARTVRKLATLLRVANSLDVSHHQPIKDFKATNGREGVALHLHTRHPVDLELWNADREVLNFRRVFGKRLTFHVHHTSGR</sequence>
<evidence type="ECO:0000313" key="6">
    <source>
        <dbReference type="Proteomes" id="UP000217343"/>
    </source>
</evidence>
<dbReference type="Gene3D" id="1.10.3210.10">
    <property type="entry name" value="Hypothetical protein af1432"/>
    <property type="match status" value="1"/>
</dbReference>
<dbReference type="GO" id="GO:0016462">
    <property type="term" value="F:pyrophosphatase activity"/>
    <property type="evidence" value="ECO:0007669"/>
    <property type="project" value="TreeGrafter"/>
</dbReference>
<dbReference type="InterPro" id="IPR048950">
    <property type="entry name" value="Ppx_GppA_C"/>
</dbReference>
<dbReference type="KEGG" id="mmas:MYMAC_006056"/>
<protein>
    <submittedName>
        <fullName evidence="5">Exopolyphosphatase</fullName>
    </submittedName>
</protein>
<dbReference type="CDD" id="cd00077">
    <property type="entry name" value="HDc"/>
    <property type="match status" value="1"/>
</dbReference>
<evidence type="ECO:0000313" key="5">
    <source>
        <dbReference type="EMBL" id="ATB50400.1"/>
    </source>
</evidence>
<dbReference type="Proteomes" id="UP000217343">
    <property type="component" value="Chromosome"/>
</dbReference>
<organism evidence="5 6">
    <name type="scientific">Corallococcus macrosporus DSM 14697</name>
    <dbReference type="NCBI Taxonomy" id="1189310"/>
    <lineage>
        <taxon>Bacteria</taxon>
        <taxon>Pseudomonadati</taxon>
        <taxon>Myxococcota</taxon>
        <taxon>Myxococcia</taxon>
        <taxon>Myxococcales</taxon>
        <taxon>Cystobacterineae</taxon>
        <taxon>Myxococcaceae</taxon>
        <taxon>Corallococcus</taxon>
    </lineage>
</organism>
<dbReference type="InterPro" id="IPR030673">
    <property type="entry name" value="PyroPPase_GppA_Ppx"/>
</dbReference>
<feature type="domain" description="Ppx/GppA phosphatase C-terminal" evidence="4">
    <location>
        <begin position="346"/>
        <end position="496"/>
    </location>
</feature>
<dbReference type="AlphaFoldDB" id="A0A250K3D1"/>